<name>A0ABP3YHY0_9BACT</name>
<keyword evidence="4" id="KW-0460">Magnesium</keyword>
<dbReference type="Pfam" id="PF04794">
    <property type="entry name" value="YdjC"/>
    <property type="match status" value="1"/>
</dbReference>
<keyword evidence="8" id="KW-1185">Reference proteome</keyword>
<dbReference type="SUPFAM" id="SSF88713">
    <property type="entry name" value="Glycoside hydrolase/deacetylase"/>
    <property type="match status" value="1"/>
</dbReference>
<sequence length="358" mass="39614">MKTGIQPPLSLRALLSVLALALTASSLQAQTYAEKLGWPKDKKVVIFHVDDAGMSLESNKGTFQSLAGGIATSCSVMMPCPWAGTFMRESKDKGPIDAGLHLVLTSEWKGYRWEPLAGKSQVPGLHDPEGSFWHTVEQVVAHASPEEVYIELKAQIDRALSMGIRPTHLDSHMGTVFAHPEFLKKYIQLGAEYEIPVMFPGGNNVLLEESQLAPVVKKLKAEGKYTEGMALPKPALLSQTTAIGEQIWALGLPVLDDLHSISGDWKPEKSNYTPEEHAQYKVEQFKRILDKMQPGLAMIIVHSTTHNENFDTISGSGRSRQADLDAMVSADLKAFIEEKGIILTTWREVMERRQKLTQ</sequence>
<dbReference type="PANTHER" id="PTHR31609:SF1">
    <property type="entry name" value="CARBOHYDRATE DEACETYLASE"/>
    <property type="match status" value="1"/>
</dbReference>
<evidence type="ECO:0000256" key="1">
    <source>
        <dbReference type="ARBA" id="ARBA00001946"/>
    </source>
</evidence>
<dbReference type="RefSeq" id="WP_343853702.1">
    <property type="nucleotide sequence ID" value="NZ_BAAAFI010000043.1"/>
</dbReference>
<dbReference type="Proteomes" id="UP001500469">
    <property type="component" value="Unassembled WGS sequence"/>
</dbReference>
<dbReference type="CDD" id="cd10802">
    <property type="entry name" value="YdjC_TTHB029_like"/>
    <property type="match status" value="1"/>
</dbReference>
<dbReference type="EMBL" id="BAAAFI010000043">
    <property type="protein sequence ID" value="GAA0880373.1"/>
    <property type="molecule type" value="Genomic_DNA"/>
</dbReference>
<evidence type="ECO:0000256" key="5">
    <source>
        <dbReference type="ARBA" id="ARBA00023277"/>
    </source>
</evidence>
<evidence type="ECO:0000256" key="3">
    <source>
        <dbReference type="ARBA" id="ARBA00022801"/>
    </source>
</evidence>
<dbReference type="PANTHER" id="PTHR31609">
    <property type="entry name" value="YDJC DEACETYLASE FAMILY MEMBER"/>
    <property type="match status" value="1"/>
</dbReference>
<dbReference type="InterPro" id="IPR011330">
    <property type="entry name" value="Glyco_hydro/deAcase_b/a-brl"/>
</dbReference>
<comment type="cofactor">
    <cofactor evidence="1">
        <name>Mg(2+)</name>
        <dbReference type="ChEBI" id="CHEBI:18420"/>
    </cofactor>
</comment>
<dbReference type="InterPro" id="IPR006879">
    <property type="entry name" value="YdjC-like"/>
</dbReference>
<gene>
    <name evidence="7" type="ORF">GCM10009119_33430</name>
</gene>
<accession>A0ABP3YHY0</accession>
<feature type="signal peptide" evidence="6">
    <location>
        <begin position="1"/>
        <end position="29"/>
    </location>
</feature>
<proteinExistence type="predicted"/>
<keyword evidence="3" id="KW-0378">Hydrolase</keyword>
<evidence type="ECO:0000256" key="2">
    <source>
        <dbReference type="ARBA" id="ARBA00022723"/>
    </source>
</evidence>
<evidence type="ECO:0000313" key="7">
    <source>
        <dbReference type="EMBL" id="GAA0880373.1"/>
    </source>
</evidence>
<organism evidence="7 8">
    <name type="scientific">Algoriphagus jejuensis</name>
    <dbReference type="NCBI Taxonomy" id="419934"/>
    <lineage>
        <taxon>Bacteria</taxon>
        <taxon>Pseudomonadati</taxon>
        <taxon>Bacteroidota</taxon>
        <taxon>Cytophagia</taxon>
        <taxon>Cytophagales</taxon>
        <taxon>Cyclobacteriaceae</taxon>
        <taxon>Algoriphagus</taxon>
    </lineage>
</organism>
<evidence type="ECO:0000256" key="6">
    <source>
        <dbReference type="SAM" id="SignalP"/>
    </source>
</evidence>
<keyword evidence="6" id="KW-0732">Signal</keyword>
<keyword evidence="5" id="KW-0119">Carbohydrate metabolism</keyword>
<feature type="chain" id="PRO_5047437724" description="ChbG/HpnK family deacetylase" evidence="6">
    <location>
        <begin position="30"/>
        <end position="358"/>
    </location>
</feature>
<evidence type="ECO:0000313" key="8">
    <source>
        <dbReference type="Proteomes" id="UP001500469"/>
    </source>
</evidence>
<protein>
    <recommendedName>
        <fullName evidence="9">ChbG/HpnK family deacetylase</fullName>
    </recommendedName>
</protein>
<keyword evidence="2" id="KW-0479">Metal-binding</keyword>
<reference evidence="8" key="1">
    <citation type="journal article" date="2019" name="Int. J. Syst. Evol. Microbiol.">
        <title>The Global Catalogue of Microorganisms (GCM) 10K type strain sequencing project: providing services to taxonomists for standard genome sequencing and annotation.</title>
        <authorList>
            <consortium name="The Broad Institute Genomics Platform"/>
            <consortium name="The Broad Institute Genome Sequencing Center for Infectious Disease"/>
            <person name="Wu L."/>
            <person name="Ma J."/>
        </authorList>
    </citation>
    <scope>NUCLEOTIDE SEQUENCE [LARGE SCALE GENOMIC DNA]</scope>
    <source>
        <strain evidence="8">JCM 16112</strain>
    </source>
</reference>
<dbReference type="Gene3D" id="3.20.20.370">
    <property type="entry name" value="Glycoside hydrolase/deacetylase"/>
    <property type="match status" value="1"/>
</dbReference>
<evidence type="ECO:0008006" key="9">
    <source>
        <dbReference type="Google" id="ProtNLM"/>
    </source>
</evidence>
<comment type="caution">
    <text evidence="7">The sequence shown here is derived from an EMBL/GenBank/DDBJ whole genome shotgun (WGS) entry which is preliminary data.</text>
</comment>
<evidence type="ECO:0000256" key="4">
    <source>
        <dbReference type="ARBA" id="ARBA00022842"/>
    </source>
</evidence>